<protein>
    <recommendedName>
        <fullName evidence="1">DUF4350 domain-containing protein</fullName>
    </recommendedName>
</protein>
<dbReference type="EMBL" id="RIAR02000001">
    <property type="protein sequence ID" value="NSL90316.1"/>
    <property type="molecule type" value="Genomic_DNA"/>
</dbReference>
<dbReference type="Proteomes" id="UP000281028">
    <property type="component" value="Unassembled WGS sequence"/>
</dbReference>
<comment type="caution">
    <text evidence="2">The sequence shown here is derived from an EMBL/GenBank/DDBJ whole genome shotgun (WGS) entry which is preliminary data.</text>
</comment>
<keyword evidence="3" id="KW-1185">Reference proteome</keyword>
<sequence length="408" mass="46837">MKTSTTYYIAGGIGLLLIVLLIIGGLKRDDQAQSTDMRYATFAAKDKKAGGGYVAYRTLPRLFDNHSVQTVTKPFASTLSRESQLRYPGNAYILVSDQLYTTENDITSMMECVSVGNDLFMAVNTIDPRLGRKLGFEVTEGDNFQQRSANIAQHLHDSTIPVNKSFSYNGMIAGSYFSKIDTASTTVLGTNFKQKPNFIRIAHVDGFIYLSLNPYTFTNYFLLQGSNIQAMETQLSYIPKEVVNVYWDDFYCHQHSAQSGEFSQWQVLMRYPSLRWALWLAIALLLLYVIFEGKRRQRIIPDRPPLANTSLEFVDAIGQLYYQQHNNYNLAHKMTLHLLEYIRTRFYLNTNHLNEAFAEALSKKSALPENDIRQLLQMIHDVQLAETVSDDMLREYYKCIQHFYLNTK</sequence>
<evidence type="ECO:0000259" key="1">
    <source>
        <dbReference type="Pfam" id="PF14258"/>
    </source>
</evidence>
<feature type="domain" description="DUF4350" evidence="1">
    <location>
        <begin position="56"/>
        <end position="229"/>
    </location>
</feature>
<name>A0A3S1D1F0_9BACT</name>
<dbReference type="AlphaFoldDB" id="A0A3S1D1F0"/>
<evidence type="ECO:0000313" key="3">
    <source>
        <dbReference type="Proteomes" id="UP000281028"/>
    </source>
</evidence>
<dbReference type="Pfam" id="PF14258">
    <property type="entry name" value="DUF4350"/>
    <property type="match status" value="1"/>
</dbReference>
<dbReference type="InterPro" id="IPR025646">
    <property type="entry name" value="DUF4350"/>
</dbReference>
<dbReference type="OrthoDB" id="1111222at2"/>
<accession>A0A3S1D1F0</accession>
<proteinExistence type="predicted"/>
<reference evidence="2" key="1">
    <citation type="submission" date="2020-05" db="EMBL/GenBank/DDBJ databases">
        <title>Chitinophaga laudate sp. nov., isolated from a tropical peat swamp.</title>
        <authorList>
            <person name="Goh C.B.S."/>
            <person name="Lee M.S."/>
            <person name="Parimannan S."/>
            <person name="Pasbakhsh P."/>
            <person name="Yule C.M."/>
            <person name="Rajandas H."/>
            <person name="Loke S."/>
            <person name="Croft L."/>
            <person name="Tan J.B.L."/>
        </authorList>
    </citation>
    <scope>NUCLEOTIDE SEQUENCE</scope>
    <source>
        <strain evidence="2">Mgbs1</strain>
    </source>
</reference>
<organism evidence="2 3">
    <name type="scientific">Chitinophaga solisilvae</name>
    <dbReference type="NCBI Taxonomy" id="1233460"/>
    <lineage>
        <taxon>Bacteria</taxon>
        <taxon>Pseudomonadati</taxon>
        <taxon>Bacteroidota</taxon>
        <taxon>Chitinophagia</taxon>
        <taxon>Chitinophagales</taxon>
        <taxon>Chitinophagaceae</taxon>
        <taxon>Chitinophaga</taxon>
    </lineage>
</organism>
<evidence type="ECO:0000313" key="2">
    <source>
        <dbReference type="EMBL" id="NSL90316.1"/>
    </source>
</evidence>
<gene>
    <name evidence="2" type="ORF">ECE50_026020</name>
</gene>